<evidence type="ECO:0000259" key="6">
    <source>
        <dbReference type="Pfam" id="PF07282"/>
    </source>
</evidence>
<sequence>PLPGIKSFRLHEAINFICSSQTFTVSRTADKWFVSFALDTEKIPPIIHPIEKIGVDLGVKTLASCSDGTTYAMPITTKIAKTKLGKLQWRNRNKVLGNKKLKIRASKNAREFYALVAKSHARIANIRQDVTQKMTTDLSRKAYIIRIEDLNVQGMIANSKLAGAVSDNCFYEIRRQLTYKQFFYGTKVELVDRWYPSSKMCCKCHHVQPMTLSQRIFCCESCGHTRDRDDNASVNLENAPNNKVRLA</sequence>
<dbReference type="InterPro" id="IPR001959">
    <property type="entry name" value="Transposase"/>
</dbReference>
<feature type="domain" description="Probable transposase IS891/IS1136/IS1341" evidence="5">
    <location>
        <begin position="38"/>
        <end position="156"/>
    </location>
</feature>
<name>A0A8S9SXL4_9CYAN</name>
<dbReference type="EMBL" id="JHEG04000001">
    <property type="protein sequence ID" value="KAF3884556.1"/>
    <property type="molecule type" value="Genomic_DNA"/>
</dbReference>
<dbReference type="GO" id="GO:0006310">
    <property type="term" value="P:DNA recombination"/>
    <property type="evidence" value="ECO:0007669"/>
    <property type="project" value="UniProtKB-KW"/>
</dbReference>
<proteinExistence type="inferred from homology"/>
<gene>
    <name evidence="7" type="primary">tnpB</name>
    <name evidence="7" type="ORF">DA73_0400003020</name>
</gene>
<evidence type="ECO:0000256" key="1">
    <source>
        <dbReference type="ARBA" id="ARBA00008761"/>
    </source>
</evidence>
<keyword evidence="8" id="KW-1185">Reference proteome</keyword>
<protein>
    <submittedName>
        <fullName evidence="7">IS200/IS605 family element transposase accessory protein TnpB</fullName>
    </submittedName>
</protein>
<dbReference type="NCBIfam" id="TIGR01766">
    <property type="entry name" value="IS200/IS605 family accessory protein TnpB-like domain"/>
    <property type="match status" value="1"/>
</dbReference>
<dbReference type="GO" id="GO:0032196">
    <property type="term" value="P:transposition"/>
    <property type="evidence" value="ECO:0007669"/>
    <property type="project" value="UniProtKB-KW"/>
</dbReference>
<dbReference type="AlphaFoldDB" id="A0A8S9SXL4"/>
<dbReference type="Proteomes" id="UP000029738">
    <property type="component" value="Unassembled WGS sequence"/>
</dbReference>
<dbReference type="NCBIfam" id="NF040570">
    <property type="entry name" value="guided_TnpB"/>
    <property type="match status" value="1"/>
</dbReference>
<dbReference type="Pfam" id="PF07282">
    <property type="entry name" value="Cas12f1-like_TNB"/>
    <property type="match status" value="1"/>
</dbReference>
<comment type="caution">
    <text evidence="7">The sequence shown here is derived from an EMBL/GenBank/DDBJ whole genome shotgun (WGS) entry which is preliminary data.</text>
</comment>
<accession>A0A8S9SXL4</accession>
<dbReference type="RefSeq" id="WP_167844611.1">
    <property type="nucleotide sequence ID" value="NZ_JHEG04000001.1"/>
</dbReference>
<reference evidence="7" key="1">
    <citation type="journal article" date="2015" name="Genome Announc.">
        <title>Draft Genome Sequence of Tolypothrix boutellei Strain VB521301.</title>
        <authorList>
            <person name="Chandrababunaidu M.M."/>
            <person name="Singh D."/>
            <person name="Sen D."/>
            <person name="Bhan S."/>
            <person name="Das S."/>
            <person name="Gupta A."/>
            <person name="Adhikary S.P."/>
            <person name="Tripathy S."/>
        </authorList>
    </citation>
    <scope>NUCLEOTIDE SEQUENCE</scope>
    <source>
        <strain evidence="7">VB521301</strain>
    </source>
</reference>
<feature type="non-terminal residue" evidence="7">
    <location>
        <position position="1"/>
    </location>
</feature>
<evidence type="ECO:0000313" key="7">
    <source>
        <dbReference type="EMBL" id="KAF3884556.1"/>
    </source>
</evidence>
<evidence type="ECO:0000313" key="8">
    <source>
        <dbReference type="Proteomes" id="UP000029738"/>
    </source>
</evidence>
<keyword evidence="4" id="KW-0233">DNA recombination</keyword>
<dbReference type="Pfam" id="PF01385">
    <property type="entry name" value="OrfB_IS605"/>
    <property type="match status" value="1"/>
</dbReference>
<reference evidence="7" key="2">
    <citation type="submission" date="2019-11" db="EMBL/GenBank/DDBJ databases">
        <title>Improved Assembly of Tolypothrix boutellei genome.</title>
        <authorList>
            <person name="Sarangi A.N."/>
            <person name="Mukherjee M."/>
            <person name="Ghosh S."/>
            <person name="Singh D."/>
            <person name="Das A."/>
            <person name="Kant S."/>
            <person name="Prusty A."/>
            <person name="Tripathy S."/>
        </authorList>
    </citation>
    <scope>NUCLEOTIDE SEQUENCE</scope>
    <source>
        <strain evidence="7">VB521301</strain>
    </source>
</reference>
<keyword evidence="2" id="KW-0815">Transposition</keyword>
<comment type="similarity">
    <text evidence="1">In the C-terminal section; belongs to the transposase 35 family.</text>
</comment>
<keyword evidence="3" id="KW-0238">DNA-binding</keyword>
<dbReference type="GO" id="GO:0003677">
    <property type="term" value="F:DNA binding"/>
    <property type="evidence" value="ECO:0007669"/>
    <property type="project" value="UniProtKB-KW"/>
</dbReference>
<evidence type="ECO:0000259" key="5">
    <source>
        <dbReference type="Pfam" id="PF01385"/>
    </source>
</evidence>
<evidence type="ECO:0000256" key="2">
    <source>
        <dbReference type="ARBA" id="ARBA00022578"/>
    </source>
</evidence>
<dbReference type="InterPro" id="IPR010095">
    <property type="entry name" value="Cas12f1-like_TNB"/>
</dbReference>
<feature type="domain" description="Cas12f1-like TNB" evidence="6">
    <location>
        <begin position="170"/>
        <end position="236"/>
    </location>
</feature>
<organism evidence="7 8">
    <name type="scientific">Tolypothrix bouteillei VB521301</name>
    <dbReference type="NCBI Taxonomy" id="1479485"/>
    <lineage>
        <taxon>Bacteria</taxon>
        <taxon>Bacillati</taxon>
        <taxon>Cyanobacteriota</taxon>
        <taxon>Cyanophyceae</taxon>
        <taxon>Nostocales</taxon>
        <taxon>Tolypothrichaceae</taxon>
        <taxon>Tolypothrix</taxon>
    </lineage>
</organism>
<evidence type="ECO:0000256" key="4">
    <source>
        <dbReference type="ARBA" id="ARBA00023172"/>
    </source>
</evidence>
<evidence type="ECO:0000256" key="3">
    <source>
        <dbReference type="ARBA" id="ARBA00023125"/>
    </source>
</evidence>